<evidence type="ECO:0000313" key="2">
    <source>
        <dbReference type="Proteomes" id="UP001054837"/>
    </source>
</evidence>
<organism evidence="1 2">
    <name type="scientific">Caerostris darwini</name>
    <dbReference type="NCBI Taxonomy" id="1538125"/>
    <lineage>
        <taxon>Eukaryota</taxon>
        <taxon>Metazoa</taxon>
        <taxon>Ecdysozoa</taxon>
        <taxon>Arthropoda</taxon>
        <taxon>Chelicerata</taxon>
        <taxon>Arachnida</taxon>
        <taxon>Araneae</taxon>
        <taxon>Araneomorphae</taxon>
        <taxon>Entelegynae</taxon>
        <taxon>Araneoidea</taxon>
        <taxon>Araneidae</taxon>
        <taxon>Caerostris</taxon>
    </lineage>
</organism>
<sequence>MNAVKGANGSSSSTRCCWECKWRHYEASFHKVAVLVVPKCEVSPLMKSVEFNAKCFSRHLRVYRGKFLWEFLDSGASCIFSLHIFEENQEGLSLHYIMI</sequence>
<accession>A0AAV4QBN6</accession>
<keyword evidence="2" id="KW-1185">Reference proteome</keyword>
<reference evidence="1 2" key="1">
    <citation type="submission" date="2021-06" db="EMBL/GenBank/DDBJ databases">
        <title>Caerostris darwini draft genome.</title>
        <authorList>
            <person name="Kono N."/>
            <person name="Arakawa K."/>
        </authorList>
    </citation>
    <scope>NUCLEOTIDE SEQUENCE [LARGE SCALE GENOMIC DNA]</scope>
</reference>
<protein>
    <submittedName>
        <fullName evidence="1">Uncharacterized protein</fullName>
    </submittedName>
</protein>
<dbReference type="Proteomes" id="UP001054837">
    <property type="component" value="Unassembled WGS sequence"/>
</dbReference>
<proteinExistence type="predicted"/>
<gene>
    <name evidence="1" type="ORF">CDAR_577491</name>
</gene>
<dbReference type="EMBL" id="BPLQ01004351">
    <property type="protein sequence ID" value="GIY07463.1"/>
    <property type="molecule type" value="Genomic_DNA"/>
</dbReference>
<dbReference type="AlphaFoldDB" id="A0AAV4QBN6"/>
<comment type="caution">
    <text evidence="1">The sequence shown here is derived from an EMBL/GenBank/DDBJ whole genome shotgun (WGS) entry which is preliminary data.</text>
</comment>
<name>A0AAV4QBN6_9ARAC</name>
<evidence type="ECO:0000313" key="1">
    <source>
        <dbReference type="EMBL" id="GIY07463.1"/>
    </source>
</evidence>